<dbReference type="GO" id="GO:0005829">
    <property type="term" value="C:cytosol"/>
    <property type="evidence" value="ECO:0007669"/>
    <property type="project" value="TreeGrafter"/>
</dbReference>
<comment type="caution">
    <text evidence="2">The sequence shown here is derived from an EMBL/GenBank/DDBJ whole genome shotgun (WGS) entry which is preliminary data.</text>
</comment>
<dbReference type="Pfam" id="PF03358">
    <property type="entry name" value="FMN_red"/>
    <property type="match status" value="1"/>
</dbReference>
<accession>A0A0F9D4X9</accession>
<dbReference type="InterPro" id="IPR050712">
    <property type="entry name" value="NAD(P)H-dep_reductase"/>
</dbReference>
<sequence length="181" mass="20584">MSKKIIAFGASNNSQSINKKFASFAADKLTGVEISILDLNNFELPIYSIDIEKETGVPANAIRFSELIQESDGIIISLAEYNGLYTSVFKNLWDWMSRIHTREIWYDKAMFLLGASPSKRDASNVMRISQELFPSFGAKIIASFHLPSFNHFFNDGRIIEPIKLELFNAELQKFQAYLTEN</sequence>
<dbReference type="InterPro" id="IPR029039">
    <property type="entry name" value="Flavoprotein-like_sf"/>
</dbReference>
<dbReference type="PANTHER" id="PTHR30543:SF21">
    <property type="entry name" value="NAD(P)H-DEPENDENT FMN REDUCTASE LOT6"/>
    <property type="match status" value="1"/>
</dbReference>
<reference evidence="2" key="1">
    <citation type="journal article" date="2015" name="Nature">
        <title>Complex archaea that bridge the gap between prokaryotes and eukaryotes.</title>
        <authorList>
            <person name="Spang A."/>
            <person name="Saw J.H."/>
            <person name="Jorgensen S.L."/>
            <person name="Zaremba-Niedzwiedzka K."/>
            <person name="Martijn J."/>
            <person name="Lind A.E."/>
            <person name="van Eijk R."/>
            <person name="Schleper C."/>
            <person name="Guy L."/>
            <person name="Ettema T.J."/>
        </authorList>
    </citation>
    <scope>NUCLEOTIDE SEQUENCE</scope>
</reference>
<dbReference type="GO" id="GO:0016491">
    <property type="term" value="F:oxidoreductase activity"/>
    <property type="evidence" value="ECO:0007669"/>
    <property type="project" value="InterPro"/>
</dbReference>
<protein>
    <recommendedName>
        <fullName evidence="1">NADPH-dependent FMN reductase-like domain-containing protein</fullName>
    </recommendedName>
</protein>
<evidence type="ECO:0000259" key="1">
    <source>
        <dbReference type="Pfam" id="PF03358"/>
    </source>
</evidence>
<name>A0A0F9D4X9_9ZZZZ</name>
<dbReference type="EMBL" id="LAZR01030388">
    <property type="protein sequence ID" value="KKL56758.1"/>
    <property type="molecule type" value="Genomic_DNA"/>
</dbReference>
<evidence type="ECO:0000313" key="2">
    <source>
        <dbReference type="EMBL" id="KKL56758.1"/>
    </source>
</evidence>
<dbReference type="AlphaFoldDB" id="A0A0F9D4X9"/>
<dbReference type="InterPro" id="IPR005025">
    <property type="entry name" value="FMN_Rdtase-like_dom"/>
</dbReference>
<dbReference type="SUPFAM" id="SSF52218">
    <property type="entry name" value="Flavoproteins"/>
    <property type="match status" value="1"/>
</dbReference>
<feature type="domain" description="NADPH-dependent FMN reductase-like" evidence="1">
    <location>
        <begin position="4"/>
        <end position="142"/>
    </location>
</feature>
<dbReference type="Gene3D" id="3.40.50.360">
    <property type="match status" value="1"/>
</dbReference>
<proteinExistence type="predicted"/>
<organism evidence="2">
    <name type="scientific">marine sediment metagenome</name>
    <dbReference type="NCBI Taxonomy" id="412755"/>
    <lineage>
        <taxon>unclassified sequences</taxon>
        <taxon>metagenomes</taxon>
        <taxon>ecological metagenomes</taxon>
    </lineage>
</organism>
<dbReference type="PANTHER" id="PTHR30543">
    <property type="entry name" value="CHROMATE REDUCTASE"/>
    <property type="match status" value="1"/>
</dbReference>
<dbReference type="GO" id="GO:0010181">
    <property type="term" value="F:FMN binding"/>
    <property type="evidence" value="ECO:0007669"/>
    <property type="project" value="TreeGrafter"/>
</dbReference>
<gene>
    <name evidence="2" type="ORF">LCGC14_2242220</name>
</gene>